<organism evidence="1 2">
    <name type="scientific">Salicibibacter cibarius</name>
    <dbReference type="NCBI Taxonomy" id="2743000"/>
    <lineage>
        <taxon>Bacteria</taxon>
        <taxon>Bacillati</taxon>
        <taxon>Bacillota</taxon>
        <taxon>Bacilli</taxon>
        <taxon>Bacillales</taxon>
        <taxon>Bacillaceae</taxon>
        <taxon>Salicibibacter</taxon>
    </lineage>
</organism>
<dbReference type="KEGG" id="scia:HUG15_02695"/>
<evidence type="ECO:0000313" key="1">
    <source>
        <dbReference type="EMBL" id="QQK74615.1"/>
    </source>
</evidence>
<dbReference type="EMBL" id="CP054705">
    <property type="protein sequence ID" value="QQK74615.1"/>
    <property type="molecule type" value="Genomic_DNA"/>
</dbReference>
<keyword evidence="2" id="KW-1185">Reference proteome</keyword>
<protein>
    <recommendedName>
        <fullName evidence="3">Type II toxin-antitoxin system RelE/ParE family toxin</fullName>
    </recommendedName>
</protein>
<dbReference type="Proteomes" id="UP000595823">
    <property type="component" value="Chromosome"/>
</dbReference>
<gene>
    <name evidence="1" type="ORF">HUG15_02695</name>
</gene>
<proteinExistence type="predicted"/>
<dbReference type="AlphaFoldDB" id="A0A7T7CA91"/>
<evidence type="ECO:0008006" key="3">
    <source>
        <dbReference type="Google" id="ProtNLM"/>
    </source>
</evidence>
<reference evidence="1 2" key="1">
    <citation type="submission" date="2020-06" db="EMBL/GenBank/DDBJ databases">
        <title>Genomic analysis of Salicibibacter sp. NKC5-3.</title>
        <authorList>
            <person name="Oh Y.J."/>
        </authorList>
    </citation>
    <scope>NUCLEOTIDE SEQUENCE [LARGE SCALE GENOMIC DNA]</scope>
    <source>
        <strain evidence="1 2">NKC5-3</strain>
    </source>
</reference>
<accession>A0A7T7CA91</accession>
<evidence type="ECO:0000313" key="2">
    <source>
        <dbReference type="Proteomes" id="UP000595823"/>
    </source>
</evidence>
<sequence>MKLEWTEHALKAFHNIRSDHFSSSETREYKKRLVKDSKQKVSLLGTSIPVEAAAWEGSYKIIIDKFIIYYSFSEDREICYIEYFKHSSQRQ</sequence>
<dbReference type="RefSeq" id="WP_200126818.1">
    <property type="nucleotide sequence ID" value="NZ_CP054705.1"/>
</dbReference>
<name>A0A7T7CA91_9BACI</name>